<keyword evidence="11 18" id="KW-0472">Membrane</keyword>
<evidence type="ECO:0000256" key="18">
    <source>
        <dbReference type="SAM" id="Phobius"/>
    </source>
</evidence>
<accession>A0A5B0DU36</accession>
<proteinExistence type="inferred from homology"/>
<evidence type="ECO:0000256" key="10">
    <source>
        <dbReference type="ARBA" id="ARBA00023002"/>
    </source>
</evidence>
<keyword evidence="20" id="KW-1185">Reference proteome</keyword>
<dbReference type="NCBIfam" id="TIGR02847">
    <property type="entry name" value="CyoD"/>
    <property type="match status" value="1"/>
</dbReference>
<evidence type="ECO:0000256" key="15">
    <source>
        <dbReference type="ARBA" id="ARBA00031887"/>
    </source>
</evidence>
<feature type="compositionally biased region" description="Basic and acidic residues" evidence="17">
    <location>
        <begin position="11"/>
        <end position="20"/>
    </location>
</feature>
<dbReference type="GO" id="GO:0019646">
    <property type="term" value="P:aerobic electron transport chain"/>
    <property type="evidence" value="ECO:0007669"/>
    <property type="project" value="TreeGrafter"/>
</dbReference>
<keyword evidence="10" id="KW-0560">Oxidoreductase</keyword>
<dbReference type="InterPro" id="IPR014210">
    <property type="entry name" value="Cyt_o_ubiqinol_oxidase_su4"/>
</dbReference>
<dbReference type="GO" id="GO:0005886">
    <property type="term" value="C:plasma membrane"/>
    <property type="evidence" value="ECO:0007669"/>
    <property type="project" value="UniProtKB-SubCell"/>
</dbReference>
<evidence type="ECO:0000256" key="2">
    <source>
        <dbReference type="ARBA" id="ARBA00008079"/>
    </source>
</evidence>
<evidence type="ECO:0000256" key="4">
    <source>
        <dbReference type="ARBA" id="ARBA00014689"/>
    </source>
</evidence>
<comment type="subcellular location">
    <subcellularLocation>
        <location evidence="1">Cell membrane</location>
        <topology evidence="1">Multi-pass membrane protein</topology>
    </subcellularLocation>
</comment>
<dbReference type="GO" id="GO:0015078">
    <property type="term" value="F:proton transmembrane transporter activity"/>
    <property type="evidence" value="ECO:0007669"/>
    <property type="project" value="TreeGrafter"/>
</dbReference>
<name>A0A5B0DU36_9HYPH</name>
<comment type="caution">
    <text evidence="19">The sequence shown here is derived from an EMBL/GenBank/DDBJ whole genome shotgun (WGS) entry which is preliminary data.</text>
</comment>
<keyword evidence="5" id="KW-0813">Transport</keyword>
<keyword evidence="7 18" id="KW-0812">Transmembrane</keyword>
<dbReference type="GO" id="GO:0009319">
    <property type="term" value="C:cytochrome o ubiquinol oxidase complex"/>
    <property type="evidence" value="ECO:0007669"/>
    <property type="project" value="TreeGrafter"/>
</dbReference>
<dbReference type="Pfam" id="PF03626">
    <property type="entry name" value="COX4_pro"/>
    <property type="match status" value="1"/>
</dbReference>
<sequence length="114" mass="12837">MTNNASNDAHATGHEDENRERRSYVVGFVLATVLTIIAFCLVALKILPPGNMLAVLGVLAVVQTAVHLRCFLHIDHERSHRDDLRLVLLTLLMISIVIGGTIWILWDQHMRMML</sequence>
<evidence type="ECO:0000256" key="7">
    <source>
        <dbReference type="ARBA" id="ARBA00022692"/>
    </source>
</evidence>
<evidence type="ECO:0000256" key="6">
    <source>
        <dbReference type="ARBA" id="ARBA00022475"/>
    </source>
</evidence>
<evidence type="ECO:0000256" key="14">
    <source>
        <dbReference type="ARBA" id="ARBA00030211"/>
    </source>
</evidence>
<dbReference type="Proteomes" id="UP000324738">
    <property type="component" value="Unassembled WGS sequence"/>
</dbReference>
<comment type="function">
    <text evidence="12">Cytochrome bo(3) ubiquinol terminal oxidase is the component of the aerobic respiratory chain of E.coli that predominates when cells are grown at high aeration. Has proton pump activity across the membrane in addition to electron transfer, pumping 2 protons/electron.</text>
</comment>
<dbReference type="AlphaFoldDB" id="A0A5B0DU36"/>
<dbReference type="EMBL" id="VTWH01000004">
    <property type="protein sequence ID" value="KAA0969070.1"/>
    <property type="molecule type" value="Genomic_DNA"/>
</dbReference>
<evidence type="ECO:0000256" key="9">
    <source>
        <dbReference type="ARBA" id="ARBA00022989"/>
    </source>
</evidence>
<evidence type="ECO:0000256" key="1">
    <source>
        <dbReference type="ARBA" id="ARBA00004651"/>
    </source>
</evidence>
<dbReference type="GO" id="GO:0015990">
    <property type="term" value="P:electron transport coupled proton transport"/>
    <property type="evidence" value="ECO:0007669"/>
    <property type="project" value="InterPro"/>
</dbReference>
<evidence type="ECO:0000256" key="16">
    <source>
        <dbReference type="ARBA" id="ARBA00032185"/>
    </source>
</evidence>
<feature type="transmembrane region" description="Helical" evidence="18">
    <location>
        <begin position="53"/>
        <end position="72"/>
    </location>
</feature>
<keyword evidence="9 18" id="KW-1133">Transmembrane helix</keyword>
<keyword evidence="6" id="KW-1003">Cell membrane</keyword>
<evidence type="ECO:0000256" key="3">
    <source>
        <dbReference type="ARBA" id="ARBA00011700"/>
    </source>
</evidence>
<dbReference type="RefSeq" id="WP_149301343.1">
    <property type="nucleotide sequence ID" value="NZ_VTWH01000004.1"/>
</dbReference>
<dbReference type="InterPro" id="IPR050968">
    <property type="entry name" value="Cytochrome_c_oxidase_bac_sub4"/>
</dbReference>
<evidence type="ECO:0000313" key="20">
    <source>
        <dbReference type="Proteomes" id="UP000324738"/>
    </source>
</evidence>
<feature type="transmembrane region" description="Helical" evidence="18">
    <location>
        <begin position="84"/>
        <end position="106"/>
    </location>
</feature>
<comment type="subunit">
    <text evidence="3">Heterooctamer of two A chains, two B chains, two C chains and two D chains.</text>
</comment>
<dbReference type="GO" id="GO:0009486">
    <property type="term" value="F:cytochrome bo3 ubiquinol oxidase activity"/>
    <property type="evidence" value="ECO:0007669"/>
    <property type="project" value="InterPro"/>
</dbReference>
<comment type="similarity">
    <text evidence="2">Belongs to the cytochrome c oxidase bacterial subunit 4 family.</text>
</comment>
<dbReference type="InterPro" id="IPR005171">
    <property type="entry name" value="Cyt_c_oxidase_su4_prok"/>
</dbReference>
<dbReference type="PANTHER" id="PTHR36835">
    <property type="entry name" value="CYTOCHROME BO(3) UBIQUINOL OXIDASE SUBUNIT 4"/>
    <property type="match status" value="1"/>
</dbReference>
<dbReference type="OrthoDB" id="7278008at2"/>
<evidence type="ECO:0000256" key="5">
    <source>
        <dbReference type="ARBA" id="ARBA00022448"/>
    </source>
</evidence>
<organism evidence="19 20">
    <name type="scientific">Aureimonas fodinaquatilis</name>
    <dbReference type="NCBI Taxonomy" id="2565783"/>
    <lineage>
        <taxon>Bacteria</taxon>
        <taxon>Pseudomonadati</taxon>
        <taxon>Pseudomonadota</taxon>
        <taxon>Alphaproteobacteria</taxon>
        <taxon>Hyphomicrobiales</taxon>
        <taxon>Aurantimonadaceae</taxon>
        <taxon>Aureimonas</taxon>
    </lineage>
</organism>
<evidence type="ECO:0000256" key="11">
    <source>
        <dbReference type="ARBA" id="ARBA00023136"/>
    </source>
</evidence>
<evidence type="ECO:0000256" key="13">
    <source>
        <dbReference type="ARBA" id="ARBA00030071"/>
    </source>
</evidence>
<keyword evidence="8" id="KW-0249">Electron transport</keyword>
<evidence type="ECO:0000256" key="12">
    <source>
        <dbReference type="ARBA" id="ARBA00025694"/>
    </source>
</evidence>
<evidence type="ECO:0000256" key="17">
    <source>
        <dbReference type="SAM" id="MobiDB-lite"/>
    </source>
</evidence>
<protein>
    <recommendedName>
        <fullName evidence="4">Cytochrome bo(3) ubiquinol oxidase subunit 4</fullName>
    </recommendedName>
    <alternativeName>
        <fullName evidence="16">Cytochrome o ubiquinol oxidase subunit 4</fullName>
    </alternativeName>
    <alternativeName>
        <fullName evidence="13">Oxidase bo(3) subunit 4</fullName>
    </alternativeName>
    <alternativeName>
        <fullName evidence="14">Ubiquinol oxidase polypeptide IV</fullName>
    </alternativeName>
    <alternativeName>
        <fullName evidence="15">Ubiquinol oxidase subunit 4</fullName>
    </alternativeName>
</protein>
<dbReference type="PANTHER" id="PTHR36835:SF1">
    <property type="entry name" value="CYTOCHROME BO(3) UBIQUINOL OXIDASE SUBUNIT 4"/>
    <property type="match status" value="1"/>
</dbReference>
<feature type="transmembrane region" description="Helical" evidence="18">
    <location>
        <begin position="24"/>
        <end position="47"/>
    </location>
</feature>
<reference evidence="19 20" key="1">
    <citation type="submission" date="2019-08" db="EMBL/GenBank/DDBJ databases">
        <title>Aureimonas fodiniaquatilis sp. nov., isolated from a coal mine wastewater.</title>
        <authorList>
            <person name="Kim W."/>
        </authorList>
    </citation>
    <scope>NUCLEOTIDE SEQUENCE [LARGE SCALE GENOMIC DNA]</scope>
    <source>
        <strain evidence="19 20">CAU 1482</strain>
    </source>
</reference>
<evidence type="ECO:0000313" key="19">
    <source>
        <dbReference type="EMBL" id="KAA0969070.1"/>
    </source>
</evidence>
<gene>
    <name evidence="19" type="primary">cyoD</name>
    <name evidence="19" type="ORF">FPY71_16135</name>
</gene>
<evidence type="ECO:0000256" key="8">
    <source>
        <dbReference type="ARBA" id="ARBA00022982"/>
    </source>
</evidence>
<feature type="region of interest" description="Disordered" evidence="17">
    <location>
        <begin position="1"/>
        <end position="20"/>
    </location>
</feature>